<comment type="caution">
    <text evidence="7">The sequence shown here is derived from an EMBL/GenBank/DDBJ whole genome shotgun (WGS) entry which is preliminary data.</text>
</comment>
<dbReference type="Proteomes" id="UP000290649">
    <property type="component" value="Unassembled WGS sequence"/>
</dbReference>
<protein>
    <submittedName>
        <fullName evidence="7">D-2-hydroxyacid dehydrogenase</fullName>
    </submittedName>
</protein>
<feature type="domain" description="D-isomer specific 2-hydroxyacid dehydrogenase NAD-binding" evidence="6">
    <location>
        <begin position="104"/>
        <end position="278"/>
    </location>
</feature>
<name>A0A4Q0VTR2_9BACI</name>
<dbReference type="Pfam" id="PF02826">
    <property type="entry name" value="2-Hacid_dh_C"/>
    <property type="match status" value="1"/>
</dbReference>
<evidence type="ECO:0000256" key="1">
    <source>
        <dbReference type="ARBA" id="ARBA00005854"/>
    </source>
</evidence>
<dbReference type="InterPro" id="IPR006139">
    <property type="entry name" value="D-isomer_2_OHA_DH_cat_dom"/>
</dbReference>
<keyword evidence="2 4" id="KW-0560">Oxidoreductase</keyword>
<organism evidence="7 8">
    <name type="scientific">Anaerobacillus alkaliphilus</name>
    <dbReference type="NCBI Taxonomy" id="1548597"/>
    <lineage>
        <taxon>Bacteria</taxon>
        <taxon>Bacillati</taxon>
        <taxon>Bacillota</taxon>
        <taxon>Bacilli</taxon>
        <taxon>Bacillales</taxon>
        <taxon>Bacillaceae</taxon>
        <taxon>Anaerobacillus</taxon>
    </lineage>
</organism>
<feature type="domain" description="D-isomer specific 2-hydroxyacid dehydrogenase catalytic" evidence="5">
    <location>
        <begin position="17"/>
        <end position="303"/>
    </location>
</feature>
<evidence type="ECO:0000256" key="2">
    <source>
        <dbReference type="ARBA" id="ARBA00023002"/>
    </source>
</evidence>
<evidence type="ECO:0000259" key="6">
    <source>
        <dbReference type="Pfam" id="PF02826"/>
    </source>
</evidence>
<dbReference type="EMBL" id="QOUX01000039">
    <property type="protein sequence ID" value="RXJ00423.1"/>
    <property type="molecule type" value="Genomic_DNA"/>
</dbReference>
<evidence type="ECO:0000256" key="4">
    <source>
        <dbReference type="RuleBase" id="RU003719"/>
    </source>
</evidence>
<evidence type="ECO:0000313" key="7">
    <source>
        <dbReference type="EMBL" id="RXJ00423.1"/>
    </source>
</evidence>
<dbReference type="InterPro" id="IPR036291">
    <property type="entry name" value="NAD(P)-bd_dom_sf"/>
</dbReference>
<sequence length="316" mass="35954">MKVVSTAKLKTEIKERLITTFEHIKFCFFKNINDAIDDLVDSDILITYGEDLTGEIIEKMKNLQWIMVISAGVDRLPFEAIKEKKILVTNARGIHKIPMAEYTMAMILQVVKQTRRLLESEQKRNWDRRIQMTELHGKTLGILGAGAIGKEIATFAKVFQMKTVGLNSSGKPVESFDQMVTMKNIDELLSKSDFVVSVLPSTPRTDGLIDKGFFDRMLPHAVFMNIGRGKTVVEKDLLEALREQKIAHAVLDVFEREPLPSDHPFWKMDNVTVTPHISGISPQYQFRAIEIFEKNLQAYLKGSEDFCNVIDVTKGY</sequence>
<keyword evidence="3" id="KW-0520">NAD</keyword>
<dbReference type="InterPro" id="IPR006140">
    <property type="entry name" value="D-isomer_DH_NAD-bd"/>
</dbReference>
<reference evidence="7 8" key="1">
    <citation type="journal article" date="2019" name="Int. J. Syst. Evol. Microbiol.">
        <title>Anaerobacillus alkaliphilus sp. nov., a novel alkaliphilic and moderately halophilic bacterium.</title>
        <authorList>
            <person name="Borsodi A.K."/>
            <person name="Aszalos J.M."/>
            <person name="Bihari P."/>
            <person name="Nagy I."/>
            <person name="Schumann P."/>
            <person name="Sproer C."/>
            <person name="Kovacs A.L."/>
            <person name="Boka K."/>
            <person name="Dobosy P."/>
            <person name="Ovari M."/>
            <person name="Szili-Kovacs T."/>
            <person name="Toth E."/>
        </authorList>
    </citation>
    <scope>NUCLEOTIDE SEQUENCE [LARGE SCALE GENOMIC DNA]</scope>
    <source>
        <strain evidence="7 8">B16-10</strain>
    </source>
</reference>
<gene>
    <name evidence="7" type="ORF">DS745_12910</name>
</gene>
<dbReference type="AlphaFoldDB" id="A0A4Q0VTR2"/>
<dbReference type="FunFam" id="3.40.50.720:FF:000363">
    <property type="entry name" value="D-isomer specific 2-hydroxyacid dehydrogenase"/>
    <property type="match status" value="1"/>
</dbReference>
<dbReference type="Gene3D" id="3.40.50.720">
    <property type="entry name" value="NAD(P)-binding Rossmann-like Domain"/>
    <property type="match status" value="2"/>
</dbReference>
<dbReference type="PANTHER" id="PTHR43333">
    <property type="entry name" value="2-HACID_DH_C DOMAIN-CONTAINING PROTEIN"/>
    <property type="match status" value="1"/>
</dbReference>
<evidence type="ECO:0000259" key="5">
    <source>
        <dbReference type="Pfam" id="PF00389"/>
    </source>
</evidence>
<dbReference type="GO" id="GO:0051287">
    <property type="term" value="F:NAD binding"/>
    <property type="evidence" value="ECO:0007669"/>
    <property type="project" value="InterPro"/>
</dbReference>
<comment type="similarity">
    <text evidence="1 4">Belongs to the D-isomer specific 2-hydroxyacid dehydrogenase family.</text>
</comment>
<dbReference type="RefSeq" id="WP_129078641.1">
    <property type="nucleotide sequence ID" value="NZ_QOUX01000039.1"/>
</dbReference>
<accession>A0A4Q0VTR2</accession>
<dbReference type="GO" id="GO:0016616">
    <property type="term" value="F:oxidoreductase activity, acting on the CH-OH group of donors, NAD or NADP as acceptor"/>
    <property type="evidence" value="ECO:0007669"/>
    <property type="project" value="InterPro"/>
</dbReference>
<dbReference type="SUPFAM" id="SSF51735">
    <property type="entry name" value="NAD(P)-binding Rossmann-fold domains"/>
    <property type="match status" value="1"/>
</dbReference>
<evidence type="ECO:0000256" key="3">
    <source>
        <dbReference type="ARBA" id="ARBA00023027"/>
    </source>
</evidence>
<dbReference type="PANTHER" id="PTHR43333:SF1">
    <property type="entry name" value="D-ISOMER SPECIFIC 2-HYDROXYACID DEHYDROGENASE NAD-BINDING DOMAIN-CONTAINING PROTEIN"/>
    <property type="match status" value="1"/>
</dbReference>
<dbReference type="Pfam" id="PF00389">
    <property type="entry name" value="2-Hacid_dh"/>
    <property type="match status" value="1"/>
</dbReference>
<evidence type="ECO:0000313" key="8">
    <source>
        <dbReference type="Proteomes" id="UP000290649"/>
    </source>
</evidence>
<keyword evidence="8" id="KW-1185">Reference proteome</keyword>
<proteinExistence type="inferred from homology"/>
<dbReference type="CDD" id="cd05300">
    <property type="entry name" value="2-Hacid_dh_1"/>
    <property type="match status" value="1"/>
</dbReference>
<dbReference type="OrthoDB" id="9805416at2"/>
<dbReference type="SUPFAM" id="SSF52283">
    <property type="entry name" value="Formate/glycerate dehydrogenase catalytic domain-like"/>
    <property type="match status" value="1"/>
</dbReference>